<dbReference type="Pfam" id="PF00289">
    <property type="entry name" value="Biotin_carb_N"/>
    <property type="match status" value="1"/>
</dbReference>
<dbReference type="Pfam" id="PF02785">
    <property type="entry name" value="Biotin_carb_C"/>
    <property type="match status" value="1"/>
</dbReference>
<dbReference type="InterPro" id="IPR011761">
    <property type="entry name" value="ATP-grasp"/>
</dbReference>
<dbReference type="InterPro" id="IPR011764">
    <property type="entry name" value="Biotin_carboxylation_dom"/>
</dbReference>
<dbReference type="OrthoDB" id="9760256at2"/>
<accession>A0A7M2YXQ9</accession>
<sequence>MASFSKVLVANRGEIAVRVFRTLRELGIGTIAVYSEADRGRLHTRVADEAYLIGPGPADQSYLRGDVIVETALRAGAEAVHPGYGFLAENAAFARAVEEAGLVWIGPPPAAIELMGSKTRARTAMEAAGVPIVPGSTEPVTAVGEVVALGEAIGYPLIIKAAAGGGGKGMEIVADADTAVRAFESAQRQGLKYFADAAVYVEKFIENPRHVEAQVLADAHGNVLFLGERDCTIQRRHQKLIEETPSPAVDDALRARIGEIAVSAARAAGYRSAGTIEGLLTAEGDYFFMEMNTRIQVEHTVTEMVTGLDLVREQILVAQGEPLSLRQEDVSPRGHAIECRINAEDVSRGFLPAPGLITAYEEPAGPGVRVDSGVRAGDEISGLYDPMIAKLIVHDTTRETARRRMLRALEEFHIEGPPTIVGFHLALLSEPCFVAGGTCHGIVESQELAQRAGEITKQLSHRTTTVARRPDGVPTRERLVAVEVDGRAYEVRLHVTEAPWAELARRRRERAAATAAGGSGAVTSPMQGTVLKVDVAEGDEVTAGQVLLVVEAMKMENEIAAPRDGVVRDLGIAAGEAVANGQLLCVVAERE</sequence>
<dbReference type="InterPro" id="IPR011054">
    <property type="entry name" value="Rudment_hybrid_motif"/>
</dbReference>
<dbReference type="CDD" id="cd06850">
    <property type="entry name" value="biotinyl_domain"/>
    <property type="match status" value="1"/>
</dbReference>
<evidence type="ECO:0000256" key="2">
    <source>
        <dbReference type="ARBA" id="ARBA00013263"/>
    </source>
</evidence>
<dbReference type="GO" id="GO:0004075">
    <property type="term" value="F:biotin carboxylase activity"/>
    <property type="evidence" value="ECO:0007669"/>
    <property type="project" value="UniProtKB-EC"/>
</dbReference>
<dbReference type="PROSITE" id="PS50979">
    <property type="entry name" value="BC"/>
    <property type="match status" value="1"/>
</dbReference>
<evidence type="ECO:0000256" key="7">
    <source>
        <dbReference type="ARBA" id="ARBA00048501"/>
    </source>
</evidence>
<dbReference type="SUPFAM" id="SSF52440">
    <property type="entry name" value="PreATP-grasp domain"/>
    <property type="match status" value="1"/>
</dbReference>
<reference evidence="12 13" key="1">
    <citation type="submission" date="2018-07" db="EMBL/GenBank/DDBJ databases">
        <title>High-quality-draft genome sequence of Gaiella occulta.</title>
        <authorList>
            <person name="Severino R."/>
            <person name="Froufe H.J.C."/>
            <person name="Rainey F.A."/>
            <person name="Barroso C."/>
            <person name="Albuquerque L."/>
            <person name="Lobo-Da-Cunha A."/>
            <person name="Da Costa M.S."/>
            <person name="Egas C."/>
        </authorList>
    </citation>
    <scope>NUCLEOTIDE SEQUENCE [LARGE SCALE GENOMIC DNA]</scope>
    <source>
        <strain evidence="12 13">F2-233</strain>
    </source>
</reference>
<dbReference type="PANTHER" id="PTHR18866:SF33">
    <property type="entry name" value="METHYLCROTONOYL-COA CARBOXYLASE SUBUNIT ALPHA, MITOCHONDRIAL-RELATED"/>
    <property type="match status" value="1"/>
</dbReference>
<dbReference type="PROSITE" id="PS00866">
    <property type="entry name" value="CPSASE_1"/>
    <property type="match status" value="1"/>
</dbReference>
<dbReference type="SUPFAM" id="SSF56059">
    <property type="entry name" value="Glutathione synthetase ATP-binding domain-like"/>
    <property type="match status" value="1"/>
</dbReference>
<dbReference type="PROSITE" id="PS00188">
    <property type="entry name" value="BIOTIN"/>
    <property type="match status" value="1"/>
</dbReference>
<dbReference type="PROSITE" id="PS50968">
    <property type="entry name" value="BIOTINYL_LIPOYL"/>
    <property type="match status" value="1"/>
</dbReference>
<comment type="cofactor">
    <cofactor evidence="1">
        <name>biotin</name>
        <dbReference type="ChEBI" id="CHEBI:57586"/>
    </cofactor>
</comment>
<feature type="domain" description="Biotin carboxylation" evidence="11">
    <location>
        <begin position="3"/>
        <end position="448"/>
    </location>
</feature>
<evidence type="ECO:0000256" key="8">
    <source>
        <dbReference type="PROSITE-ProRule" id="PRU00409"/>
    </source>
</evidence>
<comment type="caution">
    <text evidence="12">The sequence shown here is derived from an EMBL/GenBank/DDBJ whole genome shotgun (WGS) entry which is preliminary data.</text>
</comment>
<dbReference type="Proteomes" id="UP000254134">
    <property type="component" value="Unassembled WGS sequence"/>
</dbReference>
<dbReference type="InterPro" id="IPR005482">
    <property type="entry name" value="Biotin_COase_C"/>
</dbReference>
<evidence type="ECO:0000259" key="11">
    <source>
        <dbReference type="PROSITE" id="PS50979"/>
    </source>
</evidence>
<evidence type="ECO:0000313" key="13">
    <source>
        <dbReference type="Proteomes" id="UP000254134"/>
    </source>
</evidence>
<keyword evidence="3" id="KW-0436">Ligase</keyword>
<keyword evidence="13" id="KW-1185">Reference proteome</keyword>
<keyword evidence="5 8" id="KW-0067">ATP-binding</keyword>
<dbReference type="Gene3D" id="3.30.470.20">
    <property type="entry name" value="ATP-grasp fold, B domain"/>
    <property type="match status" value="1"/>
</dbReference>
<dbReference type="InterPro" id="IPR011053">
    <property type="entry name" value="Single_hybrid_motif"/>
</dbReference>
<dbReference type="PROSITE" id="PS50975">
    <property type="entry name" value="ATP_GRASP"/>
    <property type="match status" value="1"/>
</dbReference>
<evidence type="ECO:0000256" key="5">
    <source>
        <dbReference type="ARBA" id="ARBA00022840"/>
    </source>
</evidence>
<dbReference type="FunFam" id="2.40.50.100:FF:000003">
    <property type="entry name" value="Acetyl-CoA carboxylase biotin carboxyl carrier protein"/>
    <property type="match status" value="1"/>
</dbReference>
<dbReference type="InterPro" id="IPR050856">
    <property type="entry name" value="Biotin_carboxylase_complex"/>
</dbReference>
<name>A0A7M2YXQ9_9ACTN</name>
<keyword evidence="6" id="KW-0092">Biotin</keyword>
<organism evidence="12 13">
    <name type="scientific">Gaiella occulta</name>
    <dbReference type="NCBI Taxonomy" id="1002870"/>
    <lineage>
        <taxon>Bacteria</taxon>
        <taxon>Bacillati</taxon>
        <taxon>Actinomycetota</taxon>
        <taxon>Thermoleophilia</taxon>
        <taxon>Gaiellales</taxon>
        <taxon>Gaiellaceae</taxon>
        <taxon>Gaiella</taxon>
    </lineage>
</organism>
<keyword evidence="4 8" id="KW-0547">Nucleotide-binding</keyword>
<protein>
    <recommendedName>
        <fullName evidence="2">biotin carboxylase</fullName>
        <ecNumber evidence="2">6.3.4.14</ecNumber>
    </recommendedName>
</protein>
<dbReference type="RefSeq" id="WP_114796069.1">
    <property type="nucleotide sequence ID" value="NZ_QQZY01000003.1"/>
</dbReference>
<dbReference type="GO" id="GO:0005524">
    <property type="term" value="F:ATP binding"/>
    <property type="evidence" value="ECO:0007669"/>
    <property type="project" value="UniProtKB-UniRule"/>
</dbReference>
<evidence type="ECO:0000259" key="10">
    <source>
        <dbReference type="PROSITE" id="PS50975"/>
    </source>
</evidence>
<dbReference type="Gene3D" id="2.40.50.100">
    <property type="match status" value="1"/>
</dbReference>
<dbReference type="PANTHER" id="PTHR18866">
    <property type="entry name" value="CARBOXYLASE:PYRUVATE/ACETYL-COA/PROPIONYL-COA CARBOXYLASE"/>
    <property type="match status" value="1"/>
</dbReference>
<dbReference type="AlphaFoldDB" id="A0A7M2YXQ9"/>
<dbReference type="EMBL" id="QQZY01000003">
    <property type="protein sequence ID" value="RDI74775.1"/>
    <property type="molecule type" value="Genomic_DNA"/>
</dbReference>
<dbReference type="InterPro" id="IPR016185">
    <property type="entry name" value="PreATP-grasp_dom_sf"/>
</dbReference>
<evidence type="ECO:0000259" key="9">
    <source>
        <dbReference type="PROSITE" id="PS50968"/>
    </source>
</evidence>
<dbReference type="Pfam" id="PF00364">
    <property type="entry name" value="Biotin_lipoyl"/>
    <property type="match status" value="1"/>
</dbReference>
<evidence type="ECO:0000313" key="12">
    <source>
        <dbReference type="EMBL" id="RDI74775.1"/>
    </source>
</evidence>
<dbReference type="PROSITE" id="PS00867">
    <property type="entry name" value="CPSASE_2"/>
    <property type="match status" value="1"/>
</dbReference>
<feature type="domain" description="Lipoyl-binding" evidence="9">
    <location>
        <begin position="513"/>
        <end position="588"/>
    </location>
</feature>
<dbReference type="InterPro" id="IPR000089">
    <property type="entry name" value="Biotin_lipoyl"/>
</dbReference>
<dbReference type="InterPro" id="IPR001882">
    <property type="entry name" value="Biotin_BS"/>
</dbReference>
<evidence type="ECO:0000256" key="3">
    <source>
        <dbReference type="ARBA" id="ARBA00022598"/>
    </source>
</evidence>
<dbReference type="InterPro" id="IPR005481">
    <property type="entry name" value="BC-like_N"/>
</dbReference>
<dbReference type="SUPFAM" id="SSF51246">
    <property type="entry name" value="Rudiment single hybrid motif"/>
    <property type="match status" value="1"/>
</dbReference>
<comment type="catalytic activity">
    <reaction evidence="7">
        <text>N(6)-biotinyl-L-lysyl-[protein] + hydrogencarbonate + ATP = N(6)-carboxybiotinyl-L-lysyl-[protein] + ADP + phosphate + H(+)</text>
        <dbReference type="Rhea" id="RHEA:13501"/>
        <dbReference type="Rhea" id="RHEA-COMP:10505"/>
        <dbReference type="Rhea" id="RHEA-COMP:10506"/>
        <dbReference type="ChEBI" id="CHEBI:15378"/>
        <dbReference type="ChEBI" id="CHEBI:17544"/>
        <dbReference type="ChEBI" id="CHEBI:30616"/>
        <dbReference type="ChEBI" id="CHEBI:43474"/>
        <dbReference type="ChEBI" id="CHEBI:83144"/>
        <dbReference type="ChEBI" id="CHEBI:83145"/>
        <dbReference type="ChEBI" id="CHEBI:456216"/>
        <dbReference type="EC" id="6.3.4.14"/>
    </reaction>
    <physiologicalReaction direction="left-to-right" evidence="7">
        <dbReference type="Rhea" id="RHEA:13502"/>
    </physiologicalReaction>
</comment>
<gene>
    <name evidence="12" type="ORF">Gocc_1664</name>
</gene>
<dbReference type="InterPro" id="IPR005479">
    <property type="entry name" value="CPAse_ATP-bd"/>
</dbReference>
<evidence type="ECO:0000256" key="4">
    <source>
        <dbReference type="ARBA" id="ARBA00022741"/>
    </source>
</evidence>
<proteinExistence type="predicted"/>
<dbReference type="EC" id="6.3.4.14" evidence="2"/>
<dbReference type="SMART" id="SM00878">
    <property type="entry name" value="Biotin_carb_C"/>
    <property type="match status" value="1"/>
</dbReference>
<dbReference type="Pfam" id="PF02786">
    <property type="entry name" value="CPSase_L_D2"/>
    <property type="match status" value="1"/>
</dbReference>
<evidence type="ECO:0000256" key="6">
    <source>
        <dbReference type="ARBA" id="ARBA00023267"/>
    </source>
</evidence>
<dbReference type="FunFam" id="3.40.50.20:FF:000010">
    <property type="entry name" value="Propionyl-CoA carboxylase subunit alpha"/>
    <property type="match status" value="1"/>
</dbReference>
<dbReference type="GO" id="GO:0046872">
    <property type="term" value="F:metal ion binding"/>
    <property type="evidence" value="ECO:0007669"/>
    <property type="project" value="InterPro"/>
</dbReference>
<reference evidence="13" key="2">
    <citation type="journal article" date="2019" name="MicrobiologyOpen">
        <title>High-quality draft genome sequence of Gaiella occulta isolated from a 150 meter deep mineral water borehole and comparison with the genome sequences of other deep-branching lineages of the phylum Actinobacteria.</title>
        <authorList>
            <person name="Severino R."/>
            <person name="Froufe H.J.C."/>
            <person name="Barroso C."/>
            <person name="Albuquerque L."/>
            <person name="Lobo-da-Cunha A."/>
            <person name="da Costa M.S."/>
            <person name="Egas C."/>
        </authorList>
    </citation>
    <scope>NUCLEOTIDE SEQUENCE [LARGE SCALE GENOMIC DNA]</scope>
    <source>
        <strain evidence="13">F2-233</strain>
    </source>
</reference>
<evidence type="ECO:0000256" key="1">
    <source>
        <dbReference type="ARBA" id="ARBA00001953"/>
    </source>
</evidence>
<dbReference type="SUPFAM" id="SSF51230">
    <property type="entry name" value="Single hybrid motif"/>
    <property type="match status" value="1"/>
</dbReference>
<dbReference type="NCBIfam" id="NF006367">
    <property type="entry name" value="PRK08591.1"/>
    <property type="match status" value="1"/>
</dbReference>
<feature type="domain" description="ATP-grasp" evidence="10">
    <location>
        <begin position="122"/>
        <end position="319"/>
    </location>
</feature>